<evidence type="ECO:0000313" key="2">
    <source>
        <dbReference type="Proteomes" id="UP000663879"/>
    </source>
</evidence>
<dbReference type="EMBL" id="CAJNOC010002336">
    <property type="protein sequence ID" value="CAF0927090.1"/>
    <property type="molecule type" value="Genomic_DNA"/>
</dbReference>
<keyword evidence="2" id="KW-1185">Reference proteome</keyword>
<dbReference type="AlphaFoldDB" id="A0A814BIG6"/>
<accession>A0A814BIG6</accession>
<evidence type="ECO:0000313" key="1">
    <source>
        <dbReference type="EMBL" id="CAF0927090.1"/>
    </source>
</evidence>
<name>A0A814BIG6_9BILA</name>
<reference evidence="1" key="1">
    <citation type="submission" date="2021-02" db="EMBL/GenBank/DDBJ databases">
        <authorList>
            <person name="Nowell W R."/>
        </authorList>
    </citation>
    <scope>NUCLEOTIDE SEQUENCE</scope>
    <source>
        <strain evidence="1">Ploen Becks lab</strain>
    </source>
</reference>
<sequence>MDPVKNVNFNFLSTLEKINRKSKIYTKFINETFNCFLQFYNSRKYFRIFKLKEPNKRRGINAANVIVQDKLKDTIDKYYAEAPKIEDAVMASKLWFLKETLLPFPPKLEYDMNLENPSSGYRWDSQQWIFEGFCVNIRRPTNMAHTVVNITDFGLVEDEEKGTKDLFFRTFWKPHDLPWVPKGYYDPLWVYAGDFVPLKDS</sequence>
<protein>
    <submittedName>
        <fullName evidence="1">Uncharacterized protein</fullName>
    </submittedName>
</protein>
<proteinExistence type="predicted"/>
<gene>
    <name evidence="1" type="ORF">OXX778_LOCUS12700</name>
</gene>
<dbReference type="Proteomes" id="UP000663879">
    <property type="component" value="Unassembled WGS sequence"/>
</dbReference>
<comment type="caution">
    <text evidence="1">The sequence shown here is derived from an EMBL/GenBank/DDBJ whole genome shotgun (WGS) entry which is preliminary data.</text>
</comment>
<organism evidence="1 2">
    <name type="scientific">Brachionus calyciflorus</name>
    <dbReference type="NCBI Taxonomy" id="104777"/>
    <lineage>
        <taxon>Eukaryota</taxon>
        <taxon>Metazoa</taxon>
        <taxon>Spiralia</taxon>
        <taxon>Gnathifera</taxon>
        <taxon>Rotifera</taxon>
        <taxon>Eurotatoria</taxon>
        <taxon>Monogononta</taxon>
        <taxon>Pseudotrocha</taxon>
        <taxon>Ploima</taxon>
        <taxon>Brachionidae</taxon>
        <taxon>Brachionus</taxon>
    </lineage>
</organism>